<evidence type="ECO:0000256" key="4">
    <source>
        <dbReference type="SAM" id="Coils"/>
    </source>
</evidence>
<dbReference type="Proteomes" id="UP000038045">
    <property type="component" value="Unplaced"/>
</dbReference>
<dbReference type="InterPro" id="IPR001841">
    <property type="entry name" value="Znf_RING"/>
</dbReference>
<dbReference type="InterPro" id="IPR013083">
    <property type="entry name" value="Znf_RING/FYVE/PHD"/>
</dbReference>
<keyword evidence="4" id="KW-0175">Coiled coil</keyword>
<evidence type="ECO:0000256" key="1">
    <source>
        <dbReference type="ARBA" id="ARBA00022771"/>
    </source>
</evidence>
<proteinExistence type="predicted"/>
<keyword evidence="2" id="KW-0862">Zinc</keyword>
<evidence type="ECO:0000256" key="3">
    <source>
        <dbReference type="PROSITE-ProRule" id="PRU00175"/>
    </source>
</evidence>
<organism evidence="6 7">
    <name type="scientific">Parastrongyloides trichosuri</name>
    <name type="common">Possum-specific nematode worm</name>
    <dbReference type="NCBI Taxonomy" id="131310"/>
    <lineage>
        <taxon>Eukaryota</taxon>
        <taxon>Metazoa</taxon>
        <taxon>Ecdysozoa</taxon>
        <taxon>Nematoda</taxon>
        <taxon>Chromadorea</taxon>
        <taxon>Rhabditida</taxon>
        <taxon>Tylenchina</taxon>
        <taxon>Panagrolaimomorpha</taxon>
        <taxon>Strongyloidoidea</taxon>
        <taxon>Strongyloididae</taxon>
        <taxon>Parastrongyloides</taxon>
    </lineage>
</organism>
<dbReference type="PROSITE" id="PS50089">
    <property type="entry name" value="ZF_RING_2"/>
    <property type="match status" value="1"/>
</dbReference>
<evidence type="ECO:0000313" key="7">
    <source>
        <dbReference type="WBParaSite" id="PTRK_0000017500.1"/>
    </source>
</evidence>
<protein>
    <submittedName>
        <fullName evidence="7">RING-type domain-containing protein</fullName>
    </submittedName>
</protein>
<keyword evidence="1 3" id="KW-0863">Zinc-finger</keyword>
<dbReference type="Gene3D" id="3.30.40.10">
    <property type="entry name" value="Zinc/RING finger domain, C3HC4 (zinc finger)"/>
    <property type="match status" value="1"/>
</dbReference>
<keyword evidence="6" id="KW-1185">Reference proteome</keyword>
<dbReference type="Pfam" id="PF13920">
    <property type="entry name" value="zf-C3HC4_3"/>
    <property type="match status" value="1"/>
</dbReference>
<dbReference type="STRING" id="131310.A0A0N4Z0E2"/>
<feature type="domain" description="RING-type" evidence="5">
    <location>
        <begin position="739"/>
        <end position="774"/>
    </location>
</feature>
<evidence type="ECO:0000256" key="2">
    <source>
        <dbReference type="ARBA" id="ARBA00022833"/>
    </source>
</evidence>
<reference evidence="7" key="1">
    <citation type="submission" date="2017-02" db="UniProtKB">
        <authorList>
            <consortium name="WormBaseParasite"/>
        </authorList>
    </citation>
    <scope>IDENTIFICATION</scope>
</reference>
<evidence type="ECO:0000313" key="6">
    <source>
        <dbReference type="Proteomes" id="UP000038045"/>
    </source>
</evidence>
<dbReference type="AlphaFoldDB" id="A0A0N4Z0E2"/>
<dbReference type="GO" id="GO:0008270">
    <property type="term" value="F:zinc ion binding"/>
    <property type="evidence" value="ECO:0007669"/>
    <property type="project" value="UniProtKB-KW"/>
</dbReference>
<accession>A0A0N4Z0E2</accession>
<keyword evidence="1 3" id="KW-0479">Metal-binding</keyword>
<name>A0A0N4Z0E2_PARTI</name>
<evidence type="ECO:0000259" key="5">
    <source>
        <dbReference type="PROSITE" id="PS50089"/>
    </source>
</evidence>
<sequence>MIFRDVQSFSLIENNSNSFAIPSQKTDFLLLTYTAKSLYYFSFIDPSKSKVLNLEGSFNSFNEEFSIFDFFYLKSEKLVLVIKSTTNRHLYIVSGDVNLQDGIIYTDDNETVDTGIICDERGRKCCITFDDIGPVLVDYPVLQGRSNASINLFHISEYFETKVNKLQIIISEIRPENEVICSTPFISNNYIYFFIQMSTQILAIPITSDTYTNMENHFKAKILNTYPEYNREMPSKNICARDILTMNDFLLVYCYQNLEANIDKPTLWKLNFNSLRWTKFDFVLSHHYPCHDVKLRNFSNRAFLVGTCNVKHCKEKNHLYELDLSVFINDDKENKHNLGNKITSWKSKSASNPSFIMSLSNDKSDGEDSLTYSTISLDSGSCSAEENGLGHNDNTIIRQNIPLNWSKKMSLEGVTRVTEQIRQAKEMGYNEDLIFQALKENSLLDDVIIPFSSTSALVEKLIYLTNNQNNNIMESANKSKLGSSFLTTSKSFSENIKPRKYERAANRIAGRSSRYHTLGNIERSPSAHSTLLTTSSSLPTALSRSNLSSSSQNLLQSAGDSITRLYDTCQKEKEDYLIACKENVKTLEEKLKLETRHRIQLQTLCYEKDESIRKLKDSVQRYKGYEVRLTNANKTIEDWIAKYHTCEMEKSTAEIESTRKIEKLTKEKELLQKKLEVHISDRLKLNNLTLENGRLKEKIQELESRIELFSDRESYEAQLNDLRVENFRLTQQVNSLALCLCCCTNKPDTIFLPCWHLLCCQNCSVSLYDCPICRTSLQGKVKVFLG</sequence>
<feature type="coiled-coil region" evidence="4">
    <location>
        <begin position="654"/>
        <end position="732"/>
    </location>
</feature>
<dbReference type="WBParaSite" id="PTRK_0000017500.1">
    <property type="protein sequence ID" value="PTRK_0000017500.1"/>
    <property type="gene ID" value="PTRK_0000017500"/>
</dbReference>